<dbReference type="RefSeq" id="WP_347926286.1">
    <property type="nucleotide sequence ID" value="NZ_CP157199.1"/>
</dbReference>
<reference evidence="1" key="1">
    <citation type="submission" date="2024-05" db="EMBL/GenBank/DDBJ databases">
        <title>Pontimicrobium maritimus sp. nov., isolated form sea water.</title>
        <authorList>
            <person name="Muhammad N."/>
            <person name="Vuong T.Q."/>
            <person name="Han H.L."/>
            <person name="Kim S.-G."/>
        </authorList>
    </citation>
    <scope>NUCLEOTIDE SEQUENCE</scope>
    <source>
        <strain evidence="1">SW4</strain>
    </source>
</reference>
<dbReference type="InterPro" id="IPR031762">
    <property type="entry name" value="DUF4738"/>
</dbReference>
<sequence length="187" mass="22049">MKYILALFMVSFVFFTSCDGKDRAKKTSKEILEDSNLSPSFFEQVSYIPEQYSEEIVDTTFSNGFKISTKYFSDMNNNVLNEFEIDTIHYKHYYREFITELTVEFQEKKIFSKTIDKSLFENKDDAHFWEQSIMLGLFIDKELTDNDKLFTVASFCIPESEICKDFRLVIANNGDMEIIELKTEEVH</sequence>
<gene>
    <name evidence="1" type="ORF">ABGB03_07800</name>
</gene>
<proteinExistence type="predicted"/>
<dbReference type="Pfam" id="PF15889">
    <property type="entry name" value="DUF4738"/>
    <property type="match status" value="1"/>
</dbReference>
<protein>
    <submittedName>
        <fullName evidence="1">DUF4738 domain-containing protein</fullName>
    </submittedName>
</protein>
<dbReference type="PROSITE" id="PS51257">
    <property type="entry name" value="PROKAR_LIPOPROTEIN"/>
    <property type="match status" value="1"/>
</dbReference>
<organism evidence="1">
    <name type="scientific">Pontimicrobium sp. SW4</name>
    <dbReference type="NCBI Taxonomy" id="3153519"/>
    <lineage>
        <taxon>Bacteria</taxon>
        <taxon>Pseudomonadati</taxon>
        <taxon>Bacteroidota</taxon>
        <taxon>Flavobacteriia</taxon>
        <taxon>Flavobacteriales</taxon>
        <taxon>Flavobacteriaceae</taxon>
        <taxon>Pontimicrobium</taxon>
    </lineage>
</organism>
<evidence type="ECO:0000313" key="1">
    <source>
        <dbReference type="EMBL" id="XBG62804.1"/>
    </source>
</evidence>
<dbReference type="AlphaFoldDB" id="A0AAU7BXZ7"/>
<dbReference type="EMBL" id="CP157199">
    <property type="protein sequence ID" value="XBG62804.1"/>
    <property type="molecule type" value="Genomic_DNA"/>
</dbReference>
<dbReference type="Gene3D" id="2.40.128.510">
    <property type="entry name" value="Protein of unknown function DUF4738"/>
    <property type="match status" value="1"/>
</dbReference>
<accession>A0AAU7BXZ7</accession>
<name>A0AAU7BXZ7_9FLAO</name>